<keyword evidence="2" id="KW-0670">Pyruvate</keyword>
<reference evidence="2 3" key="1">
    <citation type="submission" date="2019-06" db="EMBL/GenBank/DDBJ databases">
        <title>Micromonospora ordensis sp. nov., isolated from deep marine sediment.</title>
        <authorList>
            <person name="Veyisoglu A."/>
            <person name="Carro L."/>
            <person name="Klenk H.-P."/>
            <person name="Sahin N."/>
        </authorList>
    </citation>
    <scope>NUCLEOTIDE SEQUENCE [LARGE SCALE GENOMIC DNA]</scope>
    <source>
        <strain evidence="2 3">S2509</strain>
    </source>
</reference>
<dbReference type="EMBL" id="VDFY01000213">
    <property type="protein sequence ID" value="TNH24686.1"/>
    <property type="molecule type" value="Genomic_DNA"/>
</dbReference>
<sequence length="225" mass="24712">MPMTALSDGVSGPTATETMAMISDERRRAADLIDALTPAQLDAPSLCGAWTVRQVAAHLVAPFAARRRWFLPILLRSRFNLHEANARLAEMVARRPIGQISALLRENAETPFRAPRVGYVGQLTDLQVHGQDIRRPLGLAHELRPDRLRTSLDFLVCRRALGFFVRRGLTDGLRFEATDIGWASGEGRVVRGEAEAVMLALTGRPAVLAELSGDGVATLRDRLSR</sequence>
<dbReference type="InterPro" id="IPR017517">
    <property type="entry name" value="Maleyloyr_isom"/>
</dbReference>
<name>A0A5C4QEM5_9ACTN</name>
<gene>
    <name evidence="2" type="ORF">FHG89_24475</name>
</gene>
<dbReference type="GO" id="GO:0046872">
    <property type="term" value="F:metal ion binding"/>
    <property type="evidence" value="ECO:0007669"/>
    <property type="project" value="InterPro"/>
</dbReference>
<evidence type="ECO:0000259" key="1">
    <source>
        <dbReference type="Pfam" id="PF11716"/>
    </source>
</evidence>
<keyword evidence="2" id="KW-0413">Isomerase</keyword>
<evidence type="ECO:0000313" key="3">
    <source>
        <dbReference type="Proteomes" id="UP000306145"/>
    </source>
</evidence>
<dbReference type="Pfam" id="PF11716">
    <property type="entry name" value="MDMPI_N"/>
    <property type="match status" value="1"/>
</dbReference>
<dbReference type="Gene3D" id="1.20.120.450">
    <property type="entry name" value="dinb family like domain"/>
    <property type="match status" value="1"/>
</dbReference>
<dbReference type="AlphaFoldDB" id="A0A5C4QEM5"/>
<dbReference type="NCBIfam" id="TIGR03083">
    <property type="entry name" value="maleylpyruvate isomerase family mycothiol-dependent enzyme"/>
    <property type="match status" value="1"/>
</dbReference>
<dbReference type="SUPFAM" id="SSF109854">
    <property type="entry name" value="DinB/YfiT-like putative metalloenzymes"/>
    <property type="match status" value="1"/>
</dbReference>
<evidence type="ECO:0000313" key="2">
    <source>
        <dbReference type="EMBL" id="TNH24686.1"/>
    </source>
</evidence>
<protein>
    <submittedName>
        <fullName evidence="2">Maleylpyruvate isomerase family mycothiol-dependent enzyme</fullName>
    </submittedName>
</protein>
<dbReference type="Proteomes" id="UP000306145">
    <property type="component" value="Unassembled WGS sequence"/>
</dbReference>
<keyword evidence="3" id="KW-1185">Reference proteome</keyword>
<dbReference type="OrthoDB" id="5178565at2"/>
<comment type="caution">
    <text evidence="2">The sequence shown here is derived from an EMBL/GenBank/DDBJ whole genome shotgun (WGS) entry which is preliminary data.</text>
</comment>
<dbReference type="InterPro" id="IPR034660">
    <property type="entry name" value="DinB/YfiT-like"/>
</dbReference>
<proteinExistence type="predicted"/>
<dbReference type="InterPro" id="IPR024344">
    <property type="entry name" value="MDMPI_metal-binding"/>
</dbReference>
<organism evidence="2 3">
    <name type="scientific">Micromonospora orduensis</name>
    <dbReference type="NCBI Taxonomy" id="1420891"/>
    <lineage>
        <taxon>Bacteria</taxon>
        <taxon>Bacillati</taxon>
        <taxon>Actinomycetota</taxon>
        <taxon>Actinomycetes</taxon>
        <taxon>Micromonosporales</taxon>
        <taxon>Micromonosporaceae</taxon>
        <taxon>Micromonospora</taxon>
    </lineage>
</organism>
<accession>A0A5C4QEM5</accession>
<feature type="domain" description="Mycothiol-dependent maleylpyruvate isomerase metal-binding" evidence="1">
    <location>
        <begin position="24"/>
        <end position="75"/>
    </location>
</feature>
<dbReference type="GO" id="GO:0016853">
    <property type="term" value="F:isomerase activity"/>
    <property type="evidence" value="ECO:0007669"/>
    <property type="project" value="UniProtKB-KW"/>
</dbReference>